<evidence type="ECO:0000256" key="3">
    <source>
        <dbReference type="ARBA" id="ARBA00023242"/>
    </source>
</evidence>
<dbReference type="Pfam" id="PF11488">
    <property type="entry name" value="Lge1"/>
    <property type="match status" value="1"/>
</dbReference>
<feature type="region of interest" description="Disordered" evidence="4">
    <location>
        <begin position="1"/>
        <end position="124"/>
    </location>
</feature>
<proteinExistence type="predicted"/>
<feature type="compositionally biased region" description="Polar residues" evidence="4">
    <location>
        <begin position="88"/>
        <end position="122"/>
    </location>
</feature>
<evidence type="ECO:0000313" key="6">
    <source>
        <dbReference type="EMBL" id="CAI4036819.1"/>
    </source>
</evidence>
<dbReference type="Proteomes" id="UP001161438">
    <property type="component" value="Chromosome 16"/>
</dbReference>
<feature type="compositionally biased region" description="Basic residues" evidence="4">
    <location>
        <begin position="21"/>
        <end position="30"/>
    </location>
</feature>
<evidence type="ECO:0000256" key="1">
    <source>
        <dbReference type="ARBA" id="ARBA00004123"/>
    </source>
</evidence>
<evidence type="ECO:0000256" key="4">
    <source>
        <dbReference type="SAM" id="MobiDB-lite"/>
    </source>
</evidence>
<feature type="region of interest" description="Disordered" evidence="4">
    <location>
        <begin position="136"/>
        <end position="177"/>
    </location>
</feature>
<feature type="region of interest" description="Disordered" evidence="4">
    <location>
        <begin position="194"/>
        <end position="229"/>
    </location>
</feature>
<accession>A0AA35ITV9</accession>
<evidence type="ECO:0000256" key="2">
    <source>
        <dbReference type="ARBA" id="ARBA00022853"/>
    </source>
</evidence>
<feature type="domain" description="Transcription regulator LGE1 helical region" evidence="5">
    <location>
        <begin position="244"/>
        <end position="322"/>
    </location>
</feature>
<comment type="subcellular location">
    <subcellularLocation>
        <location evidence="1">Nucleus</location>
    </subcellularLocation>
</comment>
<dbReference type="AlphaFoldDB" id="A0AA35ITV9"/>
<feature type="compositionally biased region" description="Low complexity" evidence="4">
    <location>
        <begin position="31"/>
        <end position="48"/>
    </location>
</feature>
<sequence length="325" mass="36365">MSGYTGNNYSRYSSTSPRQRGSYHHARRGRGAISGSYYRGGSASYGARYNDEYEQPPQEGDSRQSGTYYRNGYTETRPYYPSNGRHYQASSHRYNSNTNFHHTPHRGSSQDVNGRSIGGSQNDNERLKSRYQNTQAEYPHQQSMSAGSSGGVSSGSSSSSSSNGLPPPPLVSSVTHSRPFYNTGYQYANSYNYSNYRHRETPPPPSNGHQANSYPAHASERRSISGGSGISVDKKKRVVDIKDSPFLYLTDFDKNVKKTNTTESECEKAREVFKESDNIDSALQDLTLKVNSNELELRLLNNQCDKHALNIQLTQEKLDSLLLMQ</sequence>
<keyword evidence="3" id="KW-0539">Nucleus</keyword>
<keyword evidence="2" id="KW-0156">Chromatin regulator</keyword>
<dbReference type="CDD" id="cd22897">
    <property type="entry name" value="Lge1"/>
    <property type="match status" value="1"/>
</dbReference>
<keyword evidence="7" id="KW-1185">Reference proteome</keyword>
<feature type="compositionally biased region" description="Low complexity" evidence="4">
    <location>
        <begin position="154"/>
        <end position="164"/>
    </location>
</feature>
<dbReference type="InterPro" id="IPR021581">
    <property type="entry name" value="Tscrpt_reg_Lge1"/>
</dbReference>
<dbReference type="GO" id="GO:0006325">
    <property type="term" value="P:chromatin organization"/>
    <property type="evidence" value="ECO:0007669"/>
    <property type="project" value="UniProtKB-KW"/>
</dbReference>
<dbReference type="GeneID" id="80921744"/>
<feature type="compositionally biased region" description="Polar residues" evidence="4">
    <location>
        <begin position="1"/>
        <end position="19"/>
    </location>
</feature>
<dbReference type="RefSeq" id="XP_056079937.1">
    <property type="nucleotide sequence ID" value="XM_056226194.1"/>
</dbReference>
<name>A0AA35ITV9_SACMI</name>
<dbReference type="GO" id="GO:0005634">
    <property type="term" value="C:nucleus"/>
    <property type="evidence" value="ECO:0007669"/>
    <property type="project" value="UniProtKB-SubCell"/>
</dbReference>
<reference evidence="6" key="1">
    <citation type="submission" date="2022-10" db="EMBL/GenBank/DDBJ databases">
        <authorList>
            <person name="Byrne P K."/>
        </authorList>
    </citation>
    <scope>NUCLEOTIDE SEQUENCE</scope>
    <source>
        <strain evidence="6">IFO1815</strain>
    </source>
</reference>
<gene>
    <name evidence="6" type="primary">SMKI16G1170</name>
    <name evidence="6" type="ORF">SMKI_16G1170</name>
</gene>
<dbReference type="EMBL" id="OX365772">
    <property type="protein sequence ID" value="CAI4036819.1"/>
    <property type="molecule type" value="Genomic_DNA"/>
</dbReference>
<evidence type="ECO:0000313" key="7">
    <source>
        <dbReference type="Proteomes" id="UP001161438"/>
    </source>
</evidence>
<organism evidence="6 7">
    <name type="scientific">Saccharomyces mikatae IFO 1815</name>
    <dbReference type="NCBI Taxonomy" id="226126"/>
    <lineage>
        <taxon>Eukaryota</taxon>
        <taxon>Fungi</taxon>
        <taxon>Dikarya</taxon>
        <taxon>Ascomycota</taxon>
        <taxon>Saccharomycotina</taxon>
        <taxon>Saccharomycetes</taxon>
        <taxon>Saccharomycetales</taxon>
        <taxon>Saccharomycetaceae</taxon>
        <taxon>Saccharomyces</taxon>
    </lineage>
</organism>
<evidence type="ECO:0000259" key="5">
    <source>
        <dbReference type="Pfam" id="PF11488"/>
    </source>
</evidence>
<protein>
    <recommendedName>
        <fullName evidence="5">Transcription regulator LGE1 helical region domain-containing protein</fullName>
    </recommendedName>
</protein>